<feature type="compositionally biased region" description="Low complexity" evidence="1">
    <location>
        <begin position="396"/>
        <end position="405"/>
    </location>
</feature>
<accession>A0A286Y2U4</accession>
<name>A0A286Y2U4_CAVPO</name>
<feature type="compositionally biased region" description="Basic and acidic residues" evidence="1">
    <location>
        <begin position="10"/>
        <end position="19"/>
    </location>
</feature>
<evidence type="ECO:0000313" key="2">
    <source>
        <dbReference type="Ensembl" id="ENSCPOP00000031862.1"/>
    </source>
</evidence>
<organism evidence="2 3">
    <name type="scientific">Cavia porcellus</name>
    <name type="common">Guinea pig</name>
    <dbReference type="NCBI Taxonomy" id="10141"/>
    <lineage>
        <taxon>Eukaryota</taxon>
        <taxon>Metazoa</taxon>
        <taxon>Chordata</taxon>
        <taxon>Craniata</taxon>
        <taxon>Vertebrata</taxon>
        <taxon>Euteleostomi</taxon>
        <taxon>Mammalia</taxon>
        <taxon>Eutheria</taxon>
        <taxon>Euarchontoglires</taxon>
        <taxon>Glires</taxon>
        <taxon>Rodentia</taxon>
        <taxon>Hystricomorpha</taxon>
        <taxon>Caviidae</taxon>
        <taxon>Cavia</taxon>
    </lineage>
</organism>
<feature type="compositionally biased region" description="Polar residues" evidence="1">
    <location>
        <begin position="114"/>
        <end position="132"/>
    </location>
</feature>
<feature type="region of interest" description="Disordered" evidence="1">
    <location>
        <begin position="1"/>
        <end position="34"/>
    </location>
</feature>
<dbReference type="GeneTree" id="ENSGT00390000003167"/>
<dbReference type="Bgee" id="ENSCPOG00000009194">
    <property type="expression patterns" value="Expressed in hypothalamus and 8 other cell types or tissues"/>
</dbReference>
<feature type="compositionally biased region" description="Basic and acidic residues" evidence="1">
    <location>
        <begin position="302"/>
        <end position="313"/>
    </location>
</feature>
<dbReference type="Proteomes" id="UP000005447">
    <property type="component" value="Unassembled WGS sequence"/>
</dbReference>
<evidence type="ECO:0000313" key="3">
    <source>
        <dbReference type="Proteomes" id="UP000005447"/>
    </source>
</evidence>
<dbReference type="InterPro" id="IPR026115">
    <property type="entry name" value="NABC1"/>
</dbReference>
<gene>
    <name evidence="2" type="primary">BCAS1</name>
</gene>
<proteinExistence type="predicted"/>
<sequence>MGNQLSVPQRAEEEEHHWEASSYKVTSDDECAQNGTPVIISTRTTQHYDEVGLEISVQKDNVATSSPNTMEIGTAAVASGKNLGKEAKPEAPAVKSRFFLAFSRPVPGRPGDQGTDSSTQAAKLDVSSNSEPANKDPSDSPALCEAAAQGPATDKIPAPSTTPGDQALPATWAQAPLPPEPVAAAPSKSKDSSFFDKFFKLDKGREKAAAEDQRQEAQEATQQGKAEEVPGLSGPPHGGPAGEDIADGQETEGREIESSQGSISGDLEGLRTAEEDAQTTDTTASNTSIMSFFRTLVSPNKAETKKDPEDTGAEKSPSTPAKLKSDKANSPPRETQSPKGCPPPGQAPSTATSGTAKEGDKEKTGPTSLPLGKLFWKKSVKEESVPTGAQENTSNPTEKAPTPKATTPPPEPEPTAATPKGKEGPSKDKKAAAAMNKRKSSRQEAEEPARCAEQAAVQVSALQNGDRAPKRPEKRRQSLGGFLKGLGPKRMSDAQVQTDPVSIGPPGKSK</sequence>
<reference evidence="2" key="2">
    <citation type="submission" date="2025-08" db="UniProtKB">
        <authorList>
            <consortium name="Ensembl"/>
        </authorList>
    </citation>
    <scope>IDENTIFICATION</scope>
    <source>
        <strain evidence="2">2N</strain>
    </source>
</reference>
<feature type="compositionally biased region" description="Basic and acidic residues" evidence="1">
    <location>
        <begin position="420"/>
        <end position="431"/>
    </location>
</feature>
<dbReference type="VEuPathDB" id="HostDB:ENSCPOG00000009194"/>
<dbReference type="AlphaFoldDB" id="A0A286Y2U4"/>
<dbReference type="Ensembl" id="ENSCPOT00000043003.1">
    <property type="protein sequence ID" value="ENSCPOP00000031862.1"/>
    <property type="gene ID" value="ENSCPOG00000009194.4"/>
</dbReference>
<feature type="compositionally biased region" description="Basic and acidic residues" evidence="1">
    <location>
        <begin position="188"/>
        <end position="217"/>
    </location>
</feature>
<keyword evidence="3" id="KW-1185">Reference proteome</keyword>
<feature type="region of interest" description="Disordered" evidence="1">
    <location>
        <begin position="103"/>
        <end position="510"/>
    </location>
</feature>
<protein>
    <submittedName>
        <fullName evidence="2">Brain enriched myelin associated protein 1</fullName>
    </submittedName>
</protein>
<evidence type="ECO:0000256" key="1">
    <source>
        <dbReference type="SAM" id="MobiDB-lite"/>
    </source>
</evidence>
<dbReference type="PANTHER" id="PTHR15016">
    <property type="entry name" value="BREAST CARCINOMA-AMPLIFIED SEQUENCE 1"/>
    <property type="match status" value="1"/>
</dbReference>
<dbReference type="GeneID" id="100721486"/>
<dbReference type="RefSeq" id="XP_023418096.1">
    <property type="nucleotide sequence ID" value="XM_023562328.2"/>
</dbReference>
<dbReference type="PANTHER" id="PTHR15016:SF6">
    <property type="entry name" value="BREAST CARCINOMA-AMPLIFIED SEQUENCE 1"/>
    <property type="match status" value="1"/>
</dbReference>
<dbReference type="GO" id="GO:0042552">
    <property type="term" value="P:myelination"/>
    <property type="evidence" value="ECO:0007669"/>
    <property type="project" value="TreeGrafter"/>
</dbReference>
<reference evidence="2" key="3">
    <citation type="submission" date="2025-09" db="UniProtKB">
        <authorList>
            <consortium name="Ensembl"/>
        </authorList>
    </citation>
    <scope>IDENTIFICATION</scope>
    <source>
        <strain evidence="2">2N</strain>
    </source>
</reference>
<reference evidence="3" key="1">
    <citation type="journal article" date="2011" name="Nature">
        <title>A high-resolution map of human evolutionary constraint using 29 mammals.</title>
        <authorList>
            <person name="Lindblad-Toh K."/>
            <person name="Garber M."/>
            <person name="Zuk O."/>
            <person name="Lin M.F."/>
            <person name="Parker B.J."/>
            <person name="Washietl S."/>
            <person name="Kheradpour P."/>
            <person name="Ernst J."/>
            <person name="Jordan G."/>
            <person name="Mauceli E."/>
            <person name="Ward L.D."/>
            <person name="Lowe C.B."/>
            <person name="Holloway A.K."/>
            <person name="Clamp M."/>
            <person name="Gnerre S."/>
            <person name="Alfoldi J."/>
            <person name="Beal K."/>
            <person name="Chang J."/>
            <person name="Clawson H."/>
            <person name="Cuff J."/>
            <person name="Di Palma F."/>
            <person name="Fitzgerald S."/>
            <person name="Flicek P."/>
            <person name="Guttman M."/>
            <person name="Hubisz M.J."/>
            <person name="Jaffe D.B."/>
            <person name="Jungreis I."/>
            <person name="Kent W.J."/>
            <person name="Kostka D."/>
            <person name="Lara M."/>
            <person name="Martins A.L."/>
            <person name="Massingham T."/>
            <person name="Moltke I."/>
            <person name="Raney B.J."/>
            <person name="Rasmussen M.D."/>
            <person name="Robinson J."/>
            <person name="Stark A."/>
            <person name="Vilella A.J."/>
            <person name="Wen J."/>
            <person name="Xie X."/>
            <person name="Zody M.C."/>
            <person name="Baldwin J."/>
            <person name="Bloom T."/>
            <person name="Chin C.W."/>
            <person name="Heiman D."/>
            <person name="Nicol R."/>
            <person name="Nusbaum C."/>
            <person name="Young S."/>
            <person name="Wilkinson J."/>
            <person name="Worley K.C."/>
            <person name="Kovar C.L."/>
            <person name="Muzny D.M."/>
            <person name="Gibbs R.A."/>
            <person name="Cree A."/>
            <person name="Dihn H.H."/>
            <person name="Fowler G."/>
            <person name="Jhangiani S."/>
            <person name="Joshi V."/>
            <person name="Lee S."/>
            <person name="Lewis L.R."/>
            <person name="Nazareth L.V."/>
            <person name="Okwuonu G."/>
            <person name="Santibanez J."/>
            <person name="Warren W.C."/>
            <person name="Mardis E.R."/>
            <person name="Weinstock G.M."/>
            <person name="Wilson R.K."/>
            <person name="Delehaunty K."/>
            <person name="Dooling D."/>
            <person name="Fronik C."/>
            <person name="Fulton L."/>
            <person name="Fulton B."/>
            <person name="Graves T."/>
            <person name="Minx P."/>
            <person name="Sodergren E."/>
            <person name="Birney E."/>
            <person name="Margulies E.H."/>
            <person name="Herrero J."/>
            <person name="Green E.D."/>
            <person name="Haussler D."/>
            <person name="Siepel A."/>
            <person name="Goldman N."/>
            <person name="Pollard K.S."/>
            <person name="Pedersen J.S."/>
            <person name="Lander E.S."/>
            <person name="Kellis M."/>
        </authorList>
    </citation>
    <scope>NUCLEOTIDE SEQUENCE [LARGE SCALE GENOMIC DNA]</scope>
    <source>
        <strain evidence="3">2N</strain>
    </source>
</reference>
<feature type="compositionally biased region" description="Basic and acidic residues" evidence="1">
    <location>
        <begin position="441"/>
        <end position="450"/>
    </location>
</feature>
<dbReference type="EMBL" id="AAKN02050398">
    <property type="status" value="NOT_ANNOTATED_CDS"/>
    <property type="molecule type" value="Genomic_DNA"/>
</dbReference>